<keyword evidence="4 8" id="KW-0418">Kinase</keyword>
<dbReference type="PANTHER" id="PTHR46716:SF1">
    <property type="entry name" value="MITOGEN-ACTIVATED PROTEIN KINASE KINASE KINASE 7"/>
    <property type="match status" value="1"/>
</dbReference>
<keyword evidence="2" id="KW-0808">Transferase</keyword>
<keyword evidence="5" id="KW-0067">ATP-binding</keyword>
<sequence>MAQSNGKVSRAKVGRKLVVAAFETNEATDQFNKLKWIPFNKFENIGYFYKGESSIIYKATYKNVDIILKCFNCFNNPDESEILNKWKIIDLSNGFINIFGFTRDPNTFNYILVMEYANKGNLRKNLVELTSSWKQRLSMLYKIIESLEKIHERDLVYYNLHDGNILCIGKYGKYGIYISDYLGSYQSTKSFSNKDNIYGVIPFIAPEVLRGESYTPSSDIYSFSMIMWEFTSGIPPFNNKAHDHKLALSICRGERPEIIENTPQCYVDLMKKCWDKNPLKRPSALEVLNIIKKWIFRSNSDEINELKSNIMEFINAPIGHNNLITESHPQAYYTSRLHNFTGEVINKILEYSVESSALQQKNSQFEQDIQNLESVLKEKEKALQVQIALVDNLTKQLEQSKLTDNQKLQFQTSQFNKEKNYLQNQLAQKETNILQFKDENLKLEKIAETYYQSSQNELKKIQMELDLQQRNSKLQEQRIDQLQQSTNFSEKENDNLYQENVNLMNKLENLIQQNNLLDDELSNYQLKDTIQNYNMNLNNDISKLNDNLKKYITDLNQDVNIEEIKKLLLLYECPTKISSLKDDQLLIQAVLQRHIIETIISHATKYFQNTGQHYHLESDIINKASSLSTLLTNISKYRTGNDKITHETLIKLRKQIYLVLDSCGFANICGENNTTYEHPFIAYCKKNLNNIMDEIRVVKDQEKITVENLAATIVCEVIKIFWFKLKVHESAVLQYAWIPSNVKVDETFMEKVNFEDIDDDESLYVNLCHFPLIGKDLTSNNQKVYIPAKVIVRKDKQIQQN</sequence>
<evidence type="ECO:0000256" key="5">
    <source>
        <dbReference type="ARBA" id="ARBA00022840"/>
    </source>
</evidence>
<dbReference type="AlphaFoldDB" id="A0A8H3M4V8"/>
<keyword evidence="1" id="KW-0723">Serine/threonine-protein kinase</keyword>
<gene>
    <name evidence="8" type="ORF">RCL2_002460900</name>
</gene>
<dbReference type="PANTHER" id="PTHR46716">
    <property type="entry name" value="MITOGEN-ACTIVATED PROTEIN KINASE KINASE KINASE 7"/>
    <property type="match status" value="1"/>
</dbReference>
<dbReference type="InterPro" id="IPR000719">
    <property type="entry name" value="Prot_kinase_dom"/>
</dbReference>
<dbReference type="Pfam" id="PF00069">
    <property type="entry name" value="Pkinase"/>
    <property type="match status" value="1"/>
</dbReference>
<feature type="domain" description="Protein kinase" evidence="7">
    <location>
        <begin position="42"/>
        <end position="295"/>
    </location>
</feature>
<protein>
    <submittedName>
        <fullName evidence="8">Kinase-like domain-containing protein</fullName>
    </submittedName>
</protein>
<evidence type="ECO:0000256" key="2">
    <source>
        <dbReference type="ARBA" id="ARBA00022679"/>
    </source>
</evidence>
<dbReference type="OrthoDB" id="10023235at2759"/>
<organism evidence="8 9">
    <name type="scientific">Rhizophagus clarus</name>
    <dbReference type="NCBI Taxonomy" id="94130"/>
    <lineage>
        <taxon>Eukaryota</taxon>
        <taxon>Fungi</taxon>
        <taxon>Fungi incertae sedis</taxon>
        <taxon>Mucoromycota</taxon>
        <taxon>Glomeromycotina</taxon>
        <taxon>Glomeromycetes</taxon>
        <taxon>Glomerales</taxon>
        <taxon>Glomeraceae</taxon>
        <taxon>Rhizophagus</taxon>
    </lineage>
</organism>
<dbReference type="InterPro" id="IPR011009">
    <property type="entry name" value="Kinase-like_dom_sf"/>
</dbReference>
<dbReference type="EMBL" id="BLAL01000262">
    <property type="protein sequence ID" value="GES98050.1"/>
    <property type="molecule type" value="Genomic_DNA"/>
</dbReference>
<evidence type="ECO:0000256" key="3">
    <source>
        <dbReference type="ARBA" id="ARBA00022741"/>
    </source>
</evidence>
<evidence type="ECO:0000256" key="6">
    <source>
        <dbReference type="SAM" id="Coils"/>
    </source>
</evidence>
<feature type="coiled-coil region" evidence="6">
    <location>
        <begin position="355"/>
        <end position="554"/>
    </location>
</feature>
<accession>A0A8H3M4V8</accession>
<evidence type="ECO:0000313" key="9">
    <source>
        <dbReference type="Proteomes" id="UP000615446"/>
    </source>
</evidence>
<reference evidence="8" key="1">
    <citation type="submission" date="2019-10" db="EMBL/GenBank/DDBJ databases">
        <title>Conservation and host-specific expression of non-tandemly repeated heterogenous ribosome RNA gene in arbuscular mycorrhizal fungi.</title>
        <authorList>
            <person name="Maeda T."/>
            <person name="Kobayashi Y."/>
            <person name="Nakagawa T."/>
            <person name="Ezawa T."/>
            <person name="Yamaguchi K."/>
            <person name="Bino T."/>
            <person name="Nishimoto Y."/>
            <person name="Shigenobu S."/>
            <person name="Kawaguchi M."/>
        </authorList>
    </citation>
    <scope>NUCLEOTIDE SEQUENCE</scope>
    <source>
        <strain evidence="8">HR1</strain>
    </source>
</reference>
<dbReference type="GO" id="GO:0006955">
    <property type="term" value="P:immune response"/>
    <property type="evidence" value="ECO:0007669"/>
    <property type="project" value="TreeGrafter"/>
</dbReference>
<name>A0A8H3M4V8_9GLOM</name>
<evidence type="ECO:0000256" key="1">
    <source>
        <dbReference type="ARBA" id="ARBA00022527"/>
    </source>
</evidence>
<dbReference type="PROSITE" id="PS50011">
    <property type="entry name" value="PROTEIN_KINASE_DOM"/>
    <property type="match status" value="1"/>
</dbReference>
<dbReference type="Gene3D" id="1.10.510.10">
    <property type="entry name" value="Transferase(Phosphotransferase) domain 1"/>
    <property type="match status" value="1"/>
</dbReference>
<dbReference type="GO" id="GO:0004709">
    <property type="term" value="F:MAP kinase kinase kinase activity"/>
    <property type="evidence" value="ECO:0007669"/>
    <property type="project" value="TreeGrafter"/>
</dbReference>
<dbReference type="SUPFAM" id="SSF56112">
    <property type="entry name" value="Protein kinase-like (PK-like)"/>
    <property type="match status" value="1"/>
</dbReference>
<keyword evidence="6" id="KW-0175">Coiled coil</keyword>
<dbReference type="GO" id="GO:0005524">
    <property type="term" value="F:ATP binding"/>
    <property type="evidence" value="ECO:0007669"/>
    <property type="project" value="UniProtKB-KW"/>
</dbReference>
<evidence type="ECO:0000256" key="4">
    <source>
        <dbReference type="ARBA" id="ARBA00022777"/>
    </source>
</evidence>
<comment type="caution">
    <text evidence="8">The sequence shown here is derived from an EMBL/GenBank/DDBJ whole genome shotgun (WGS) entry which is preliminary data.</text>
</comment>
<evidence type="ECO:0000313" key="8">
    <source>
        <dbReference type="EMBL" id="GES98050.1"/>
    </source>
</evidence>
<keyword evidence="3" id="KW-0547">Nucleotide-binding</keyword>
<dbReference type="GO" id="GO:0007254">
    <property type="term" value="P:JNK cascade"/>
    <property type="evidence" value="ECO:0007669"/>
    <property type="project" value="TreeGrafter"/>
</dbReference>
<dbReference type="Proteomes" id="UP000615446">
    <property type="component" value="Unassembled WGS sequence"/>
</dbReference>
<evidence type="ECO:0000259" key="7">
    <source>
        <dbReference type="PROSITE" id="PS50011"/>
    </source>
</evidence>
<proteinExistence type="predicted"/>